<dbReference type="SUPFAM" id="SSF89360">
    <property type="entry name" value="HesB-like domain"/>
    <property type="match status" value="1"/>
</dbReference>
<dbReference type="InterPro" id="IPR035903">
    <property type="entry name" value="HesB-like_dom_sf"/>
</dbReference>
<dbReference type="InterPro" id="IPR017870">
    <property type="entry name" value="FeS_cluster_insertion_CS"/>
</dbReference>
<accession>A0ABX7PU63</accession>
<evidence type="ECO:0000313" key="3">
    <source>
        <dbReference type="Proteomes" id="UP000663088"/>
    </source>
</evidence>
<dbReference type="EMBL" id="CP065956">
    <property type="protein sequence ID" value="QSR86294.1"/>
    <property type="molecule type" value="Genomic_DNA"/>
</dbReference>
<dbReference type="RefSeq" id="WP_206845217.1">
    <property type="nucleotide sequence ID" value="NZ_CP065956.1"/>
</dbReference>
<dbReference type="InterPro" id="IPR016092">
    <property type="entry name" value="ATAP"/>
</dbReference>
<dbReference type="Pfam" id="PF01521">
    <property type="entry name" value="Fe-S_biosyn"/>
    <property type="match status" value="1"/>
</dbReference>
<proteinExistence type="predicted"/>
<gene>
    <name evidence="2" type="ORF">EM20IM_07260</name>
</gene>
<sequence>MSDRKDASLHVQLSPQAIVKVRQLTCSRPGHVLRLSVTRGGCAGYEYQLEITLPKKEDILLQVEDVRIAVDPASSTLLSGTTLDYKDSLTQGGFRVINPQAKSTCGCGSSFQP</sequence>
<dbReference type="NCBIfam" id="TIGR00049">
    <property type="entry name" value="iron-sulfur cluster assembly accessory protein"/>
    <property type="match status" value="1"/>
</dbReference>
<evidence type="ECO:0000259" key="1">
    <source>
        <dbReference type="Pfam" id="PF01521"/>
    </source>
</evidence>
<organism evidence="2 3">
    <name type="scientific">Candidatus Methylacidiphilum infernorum</name>
    <dbReference type="NCBI Taxonomy" id="511746"/>
    <lineage>
        <taxon>Bacteria</taxon>
        <taxon>Pseudomonadati</taxon>
        <taxon>Verrucomicrobiota</taxon>
        <taxon>Methylacidiphilae</taxon>
        <taxon>Methylacidiphilales</taxon>
        <taxon>Methylacidiphilaceae</taxon>
        <taxon>Methylacidiphilum (ex Ratnadevi et al. 2023)</taxon>
    </lineage>
</organism>
<dbReference type="InterPro" id="IPR000361">
    <property type="entry name" value="ATAP_core_dom"/>
</dbReference>
<evidence type="ECO:0000313" key="2">
    <source>
        <dbReference type="EMBL" id="QSR86294.1"/>
    </source>
</evidence>
<feature type="domain" description="Core" evidence="1">
    <location>
        <begin position="10"/>
        <end position="108"/>
    </location>
</feature>
<dbReference type="Gene3D" id="2.60.300.12">
    <property type="entry name" value="HesB-like domain"/>
    <property type="match status" value="1"/>
</dbReference>
<keyword evidence="3" id="KW-1185">Reference proteome</keyword>
<dbReference type="PROSITE" id="PS01152">
    <property type="entry name" value="HESB"/>
    <property type="match status" value="1"/>
</dbReference>
<dbReference type="PANTHER" id="PTHR43011">
    <property type="entry name" value="IRON-SULFUR CLUSTER ASSEMBLY 2 HOMOLOG, MITOCHONDRIAL"/>
    <property type="match status" value="1"/>
</dbReference>
<name>A0ABX7PU63_9BACT</name>
<protein>
    <submittedName>
        <fullName evidence="2">Iron-sulfur cluster assembly accessory protein</fullName>
    </submittedName>
</protein>
<dbReference type="PANTHER" id="PTHR43011:SF1">
    <property type="entry name" value="IRON-SULFUR CLUSTER ASSEMBLY 2 HOMOLOG, MITOCHONDRIAL"/>
    <property type="match status" value="1"/>
</dbReference>
<dbReference type="Proteomes" id="UP000663088">
    <property type="component" value="Chromosome"/>
</dbReference>
<reference evidence="2 3" key="1">
    <citation type="submission" date="2020-12" db="EMBL/GenBank/DDBJ databases">
        <authorList>
            <person name="Awala S.I."/>
            <person name="Gwak J.-H."/>
            <person name="Kim S.-J."/>
            <person name="Rhee S.-K."/>
        </authorList>
    </citation>
    <scope>NUCLEOTIDE SEQUENCE [LARGE SCALE GENOMIC DNA]</scope>
    <source>
        <strain evidence="2 3">IT5</strain>
    </source>
</reference>